<feature type="region of interest" description="Disordered" evidence="1">
    <location>
        <begin position="128"/>
        <end position="175"/>
    </location>
</feature>
<reference evidence="2 3" key="1">
    <citation type="submission" date="2015-02" db="EMBL/GenBank/DDBJ databases">
        <title>Draft genome sequence of Kitasatospora griseola MF730-N6, a bafilomycin, terpentecin and satosporin producer.</title>
        <authorList>
            <person name="Arens J.C."/>
            <person name="Haltli B."/>
            <person name="Kerr R.G."/>
        </authorList>
    </citation>
    <scope>NUCLEOTIDE SEQUENCE [LARGE SCALE GENOMIC DNA]</scope>
    <source>
        <strain evidence="2 3">MF730-N6</strain>
    </source>
</reference>
<accession>A0A0D0Q254</accession>
<dbReference type="AlphaFoldDB" id="A0A0D0Q254"/>
<organism evidence="2 3">
    <name type="scientific">Kitasatospora griseola</name>
    <name type="common">Streptomyces griseolosporeus</name>
    <dbReference type="NCBI Taxonomy" id="2064"/>
    <lineage>
        <taxon>Bacteria</taxon>
        <taxon>Bacillati</taxon>
        <taxon>Actinomycetota</taxon>
        <taxon>Actinomycetes</taxon>
        <taxon>Kitasatosporales</taxon>
        <taxon>Streptomycetaceae</taxon>
        <taxon>Kitasatospora</taxon>
    </lineage>
</organism>
<protein>
    <submittedName>
        <fullName evidence="2">Uncharacterized protein</fullName>
    </submittedName>
</protein>
<dbReference type="PATRIC" id="fig|2064.6.peg.794"/>
<dbReference type="EMBL" id="JXZB01000001">
    <property type="protein sequence ID" value="KIQ66612.1"/>
    <property type="molecule type" value="Genomic_DNA"/>
</dbReference>
<keyword evidence="3" id="KW-1185">Reference proteome</keyword>
<name>A0A0D0Q254_KITGR</name>
<sequence length="175" mass="18137">MEPVEVALDYGDGSAGAEEIERETESLIEEIEQLGGVLRLSHPPAGPAPAGTRAGDVTAYSSLILGLAGAPAVRSLILLVQDWLARRASGTVTLQVGDDRLELSAGSPAERRRIVEAFLAHLESAVRAEQSGPAAGAEQTGPAVRAEQAGPAARAEQADRTEPTRPAERPEGSDG</sequence>
<feature type="compositionally biased region" description="Basic and acidic residues" evidence="1">
    <location>
        <begin position="156"/>
        <end position="175"/>
    </location>
</feature>
<comment type="caution">
    <text evidence="2">The sequence shown here is derived from an EMBL/GenBank/DDBJ whole genome shotgun (WGS) entry which is preliminary data.</text>
</comment>
<dbReference type="Proteomes" id="UP000032066">
    <property type="component" value="Unassembled WGS sequence"/>
</dbReference>
<evidence type="ECO:0000313" key="3">
    <source>
        <dbReference type="Proteomes" id="UP000032066"/>
    </source>
</evidence>
<gene>
    <name evidence="2" type="ORF">TR51_03535</name>
</gene>
<proteinExistence type="predicted"/>
<evidence type="ECO:0000256" key="1">
    <source>
        <dbReference type="SAM" id="MobiDB-lite"/>
    </source>
</evidence>
<evidence type="ECO:0000313" key="2">
    <source>
        <dbReference type="EMBL" id="KIQ66612.1"/>
    </source>
</evidence>